<keyword evidence="2" id="KW-1185">Reference proteome</keyword>
<comment type="caution">
    <text evidence="1">The sequence shown here is derived from an EMBL/GenBank/DDBJ whole genome shotgun (WGS) entry which is preliminary data.</text>
</comment>
<evidence type="ECO:0000313" key="2">
    <source>
        <dbReference type="Proteomes" id="UP000324222"/>
    </source>
</evidence>
<gene>
    <name evidence="1" type="ORF">E2C01_083041</name>
</gene>
<reference evidence="1 2" key="1">
    <citation type="submission" date="2019-05" db="EMBL/GenBank/DDBJ databases">
        <title>Another draft genome of Portunus trituberculatus and its Hox gene families provides insights of decapod evolution.</title>
        <authorList>
            <person name="Jeong J.-H."/>
            <person name="Song I."/>
            <person name="Kim S."/>
            <person name="Choi T."/>
            <person name="Kim D."/>
            <person name="Ryu S."/>
            <person name="Kim W."/>
        </authorList>
    </citation>
    <scope>NUCLEOTIDE SEQUENCE [LARGE SCALE GENOMIC DNA]</scope>
    <source>
        <tissue evidence="1">Muscle</tissue>
    </source>
</reference>
<proteinExistence type="predicted"/>
<accession>A0A5B7J5C8</accession>
<evidence type="ECO:0000313" key="1">
    <source>
        <dbReference type="EMBL" id="MPC88148.1"/>
    </source>
</evidence>
<dbReference type="EMBL" id="VSRR010076808">
    <property type="protein sequence ID" value="MPC88148.1"/>
    <property type="molecule type" value="Genomic_DNA"/>
</dbReference>
<name>A0A5B7J5C8_PORTR</name>
<sequence>MIQGGQVIPLESEPVHSIQLIVRKVQFNSEGFNPCSPGASQDYPHGFILNKFQGTEFGDTKLY</sequence>
<protein>
    <submittedName>
        <fullName evidence="1">Uncharacterized protein</fullName>
    </submittedName>
</protein>
<dbReference type="AlphaFoldDB" id="A0A5B7J5C8"/>
<dbReference type="Proteomes" id="UP000324222">
    <property type="component" value="Unassembled WGS sequence"/>
</dbReference>
<organism evidence="1 2">
    <name type="scientific">Portunus trituberculatus</name>
    <name type="common">Swimming crab</name>
    <name type="synonym">Neptunus trituberculatus</name>
    <dbReference type="NCBI Taxonomy" id="210409"/>
    <lineage>
        <taxon>Eukaryota</taxon>
        <taxon>Metazoa</taxon>
        <taxon>Ecdysozoa</taxon>
        <taxon>Arthropoda</taxon>
        <taxon>Crustacea</taxon>
        <taxon>Multicrustacea</taxon>
        <taxon>Malacostraca</taxon>
        <taxon>Eumalacostraca</taxon>
        <taxon>Eucarida</taxon>
        <taxon>Decapoda</taxon>
        <taxon>Pleocyemata</taxon>
        <taxon>Brachyura</taxon>
        <taxon>Eubrachyura</taxon>
        <taxon>Portunoidea</taxon>
        <taxon>Portunidae</taxon>
        <taxon>Portuninae</taxon>
        <taxon>Portunus</taxon>
    </lineage>
</organism>